<protein>
    <submittedName>
        <fullName evidence="1">Uncharacterized protein</fullName>
    </submittedName>
</protein>
<sequence>MIRRPSLRTCFLGCVYGFPFSISNDSQIHNLGLRDFAFSNPETPASASITNRPIQLHHLEYSPASTRNPLYTVVTPVRDSVRNLGFDLSNLQSLVLDFRHHIPGIANLLIDCSESLQSLIVCGEVEIDLSPLSRIRNLVLEIFIDSGDGTTSFVADVATLETLNPTRLQNVTLDLCLTEIGVPPVSSAIWNSLDTALFRLFKDRVPLGTITLKLRSFWLGDDLPMDLYPKYTEKLPKCQEAGLLVYSVRKIQNIQPRPESS</sequence>
<organism evidence="1 2">
    <name type="scientific">Pluteus cervinus</name>
    <dbReference type="NCBI Taxonomy" id="181527"/>
    <lineage>
        <taxon>Eukaryota</taxon>
        <taxon>Fungi</taxon>
        <taxon>Dikarya</taxon>
        <taxon>Basidiomycota</taxon>
        <taxon>Agaricomycotina</taxon>
        <taxon>Agaricomycetes</taxon>
        <taxon>Agaricomycetidae</taxon>
        <taxon>Agaricales</taxon>
        <taxon>Pluteineae</taxon>
        <taxon>Pluteaceae</taxon>
        <taxon>Pluteus</taxon>
    </lineage>
</organism>
<name>A0ACD3AF28_9AGAR</name>
<evidence type="ECO:0000313" key="2">
    <source>
        <dbReference type="Proteomes" id="UP000308600"/>
    </source>
</evidence>
<dbReference type="EMBL" id="ML208482">
    <property type="protein sequence ID" value="TFK64281.1"/>
    <property type="molecule type" value="Genomic_DNA"/>
</dbReference>
<reference evidence="1 2" key="1">
    <citation type="journal article" date="2019" name="Nat. Ecol. Evol.">
        <title>Megaphylogeny resolves global patterns of mushroom evolution.</title>
        <authorList>
            <person name="Varga T."/>
            <person name="Krizsan K."/>
            <person name="Foldi C."/>
            <person name="Dima B."/>
            <person name="Sanchez-Garcia M."/>
            <person name="Sanchez-Ramirez S."/>
            <person name="Szollosi G.J."/>
            <person name="Szarkandi J.G."/>
            <person name="Papp V."/>
            <person name="Albert L."/>
            <person name="Andreopoulos W."/>
            <person name="Angelini C."/>
            <person name="Antonin V."/>
            <person name="Barry K.W."/>
            <person name="Bougher N.L."/>
            <person name="Buchanan P."/>
            <person name="Buyck B."/>
            <person name="Bense V."/>
            <person name="Catcheside P."/>
            <person name="Chovatia M."/>
            <person name="Cooper J."/>
            <person name="Damon W."/>
            <person name="Desjardin D."/>
            <person name="Finy P."/>
            <person name="Geml J."/>
            <person name="Haridas S."/>
            <person name="Hughes K."/>
            <person name="Justo A."/>
            <person name="Karasinski D."/>
            <person name="Kautmanova I."/>
            <person name="Kiss B."/>
            <person name="Kocsube S."/>
            <person name="Kotiranta H."/>
            <person name="LaButti K.M."/>
            <person name="Lechner B.E."/>
            <person name="Liimatainen K."/>
            <person name="Lipzen A."/>
            <person name="Lukacs Z."/>
            <person name="Mihaltcheva S."/>
            <person name="Morgado L.N."/>
            <person name="Niskanen T."/>
            <person name="Noordeloos M.E."/>
            <person name="Ohm R.A."/>
            <person name="Ortiz-Santana B."/>
            <person name="Ovrebo C."/>
            <person name="Racz N."/>
            <person name="Riley R."/>
            <person name="Savchenko A."/>
            <person name="Shiryaev A."/>
            <person name="Soop K."/>
            <person name="Spirin V."/>
            <person name="Szebenyi C."/>
            <person name="Tomsovsky M."/>
            <person name="Tulloss R.E."/>
            <person name="Uehling J."/>
            <person name="Grigoriev I.V."/>
            <person name="Vagvolgyi C."/>
            <person name="Papp T."/>
            <person name="Martin F.M."/>
            <person name="Miettinen O."/>
            <person name="Hibbett D.S."/>
            <person name="Nagy L.G."/>
        </authorList>
    </citation>
    <scope>NUCLEOTIDE SEQUENCE [LARGE SCALE GENOMIC DNA]</scope>
    <source>
        <strain evidence="1 2">NL-1719</strain>
    </source>
</reference>
<accession>A0ACD3AF28</accession>
<proteinExistence type="predicted"/>
<keyword evidence="2" id="KW-1185">Reference proteome</keyword>
<dbReference type="Proteomes" id="UP000308600">
    <property type="component" value="Unassembled WGS sequence"/>
</dbReference>
<gene>
    <name evidence="1" type="ORF">BDN72DRAFT_846760</name>
</gene>
<evidence type="ECO:0000313" key="1">
    <source>
        <dbReference type="EMBL" id="TFK64281.1"/>
    </source>
</evidence>